<name>A0A3A4P2J8_ABYX5</name>
<dbReference type="Pfam" id="PF01177">
    <property type="entry name" value="Asp_Glu_race"/>
    <property type="match status" value="1"/>
</dbReference>
<gene>
    <name evidence="3" type="ORF">C4520_03585</name>
</gene>
<accession>A0A3A4P2J8</accession>
<dbReference type="Proteomes" id="UP000265882">
    <property type="component" value="Unassembled WGS sequence"/>
</dbReference>
<dbReference type="Gene3D" id="3.40.50.1860">
    <property type="match status" value="2"/>
</dbReference>
<evidence type="ECO:0000313" key="3">
    <source>
        <dbReference type="EMBL" id="RJP24646.1"/>
    </source>
</evidence>
<dbReference type="InterPro" id="IPR033134">
    <property type="entry name" value="Asp/Glu_racemase_AS_2"/>
</dbReference>
<dbReference type="PANTHER" id="PTHR21198">
    <property type="entry name" value="GLUTAMATE RACEMASE"/>
    <property type="match status" value="1"/>
</dbReference>
<dbReference type="PANTHER" id="PTHR21198:SF7">
    <property type="entry name" value="ASPARTATE-GLUTAMATE RACEMASE FAMILY"/>
    <property type="match status" value="1"/>
</dbReference>
<evidence type="ECO:0000256" key="1">
    <source>
        <dbReference type="ARBA" id="ARBA00007847"/>
    </source>
</evidence>
<keyword evidence="2" id="KW-0413">Isomerase</keyword>
<dbReference type="InterPro" id="IPR015942">
    <property type="entry name" value="Asp/Glu/hydantoin_racemase"/>
</dbReference>
<evidence type="ECO:0000256" key="2">
    <source>
        <dbReference type="ARBA" id="ARBA00023235"/>
    </source>
</evidence>
<evidence type="ECO:0000313" key="4">
    <source>
        <dbReference type="Proteomes" id="UP000265882"/>
    </source>
</evidence>
<dbReference type="AlphaFoldDB" id="A0A3A4P2J8"/>
<comment type="caution">
    <text evidence="3">The sequence shown here is derived from an EMBL/GenBank/DDBJ whole genome shotgun (WGS) entry which is preliminary data.</text>
</comment>
<proteinExistence type="inferred from homology"/>
<dbReference type="SUPFAM" id="SSF53681">
    <property type="entry name" value="Aspartate/glutamate racemase"/>
    <property type="match status" value="2"/>
</dbReference>
<dbReference type="InterPro" id="IPR004380">
    <property type="entry name" value="Asp_race"/>
</dbReference>
<dbReference type="InterPro" id="IPR001920">
    <property type="entry name" value="Asp/Glu_race"/>
</dbReference>
<sequence>MHKKIGILGGLSPESTVTYYQYITREYTRRFGNHAYPEIIIYSVCFQQYVDWWTGDRWDRITESMIAAARALEKAGADFGIIATNTMHIVFDDVQRASRLPFLNLIDATAEAIQAKKMTKVGLLGTKFTMNKTFYRDRLASHGITALVPDEPSADDVHTIIMEELVQGRLLDTSRLRIREIISSLAGRGAEGVILGCTEIPLLISETDSALPLFDTTTIHARKALEYAVSGK</sequence>
<organism evidence="3 4">
    <name type="scientific">Abyssobacteria bacterium (strain SURF_5)</name>
    <dbReference type="NCBI Taxonomy" id="2093360"/>
    <lineage>
        <taxon>Bacteria</taxon>
        <taxon>Pseudomonadati</taxon>
        <taxon>Candidatus Hydrogenedentota</taxon>
        <taxon>Candidatus Abyssobacteria</taxon>
    </lineage>
</organism>
<dbReference type="PROSITE" id="PS00924">
    <property type="entry name" value="ASP_GLU_RACEMASE_2"/>
    <property type="match status" value="1"/>
</dbReference>
<reference evidence="3 4" key="1">
    <citation type="journal article" date="2017" name="ISME J.">
        <title>Energy and carbon metabolisms in a deep terrestrial subsurface fluid microbial community.</title>
        <authorList>
            <person name="Momper L."/>
            <person name="Jungbluth S.P."/>
            <person name="Lee M.D."/>
            <person name="Amend J.P."/>
        </authorList>
    </citation>
    <scope>NUCLEOTIDE SEQUENCE [LARGE SCALE GENOMIC DNA]</scope>
    <source>
        <strain evidence="3">SURF_5</strain>
    </source>
</reference>
<dbReference type="EMBL" id="QZKU01000032">
    <property type="protein sequence ID" value="RJP24646.1"/>
    <property type="molecule type" value="Genomic_DNA"/>
</dbReference>
<dbReference type="GO" id="GO:0047661">
    <property type="term" value="F:amino-acid racemase activity"/>
    <property type="evidence" value="ECO:0007669"/>
    <property type="project" value="InterPro"/>
</dbReference>
<comment type="similarity">
    <text evidence="1">Belongs to the aspartate/glutamate racemases family.</text>
</comment>
<dbReference type="NCBIfam" id="TIGR00035">
    <property type="entry name" value="asp_race"/>
    <property type="match status" value="1"/>
</dbReference>
<protein>
    <submittedName>
        <fullName evidence="3">Aspartate/glutamate racemase family protein</fullName>
    </submittedName>
</protein>